<reference evidence="3" key="1">
    <citation type="journal article" date="2019" name="Int. J. Syst. Evol. Microbiol.">
        <title>The Global Catalogue of Microorganisms (GCM) 10K type strain sequencing project: providing services to taxonomists for standard genome sequencing and annotation.</title>
        <authorList>
            <consortium name="The Broad Institute Genomics Platform"/>
            <consortium name="The Broad Institute Genome Sequencing Center for Infectious Disease"/>
            <person name="Wu L."/>
            <person name="Ma J."/>
        </authorList>
    </citation>
    <scope>NUCLEOTIDE SEQUENCE [LARGE SCALE GENOMIC DNA]</scope>
    <source>
        <strain evidence="3">JCM 19173</strain>
    </source>
</reference>
<dbReference type="InterPro" id="IPR052020">
    <property type="entry name" value="Cyclic_di-GMP/3'3'-cGAMP_PDE"/>
</dbReference>
<feature type="domain" description="HD-GYP" evidence="1">
    <location>
        <begin position="1"/>
        <end position="61"/>
    </location>
</feature>
<organism evidence="2 3">
    <name type="scientific">Deinococcus radiotolerans</name>
    <dbReference type="NCBI Taxonomy" id="1309407"/>
    <lineage>
        <taxon>Bacteria</taxon>
        <taxon>Thermotogati</taxon>
        <taxon>Deinococcota</taxon>
        <taxon>Deinococci</taxon>
        <taxon>Deinococcales</taxon>
        <taxon>Deinococcaceae</taxon>
        <taxon>Deinococcus</taxon>
    </lineage>
</organism>
<proteinExistence type="predicted"/>
<dbReference type="EMBL" id="BMPE01000037">
    <property type="protein sequence ID" value="GGL20191.1"/>
    <property type="molecule type" value="Genomic_DNA"/>
</dbReference>
<dbReference type="PROSITE" id="PS51832">
    <property type="entry name" value="HD_GYP"/>
    <property type="match status" value="1"/>
</dbReference>
<accession>A0ABQ2FRM1</accession>
<protein>
    <recommendedName>
        <fullName evidence="1">HD-GYP domain-containing protein</fullName>
    </recommendedName>
</protein>
<dbReference type="Pfam" id="PF13487">
    <property type="entry name" value="HD_5"/>
    <property type="match status" value="1"/>
</dbReference>
<evidence type="ECO:0000313" key="2">
    <source>
        <dbReference type="EMBL" id="GGL20191.1"/>
    </source>
</evidence>
<dbReference type="InterPro" id="IPR037522">
    <property type="entry name" value="HD_GYP_dom"/>
</dbReference>
<name>A0ABQ2FRM1_9DEIO</name>
<sequence length="61" mass="6631">MAARIVAVVDVFHALTQARPYKAAWSQDRAVQEIQAQAGRHFDPAVVAAFLRAIEGSSSLH</sequence>
<evidence type="ECO:0000259" key="1">
    <source>
        <dbReference type="PROSITE" id="PS51832"/>
    </source>
</evidence>
<keyword evidence="3" id="KW-1185">Reference proteome</keyword>
<comment type="caution">
    <text evidence="2">The sequence shown here is derived from an EMBL/GenBank/DDBJ whole genome shotgun (WGS) entry which is preliminary data.</text>
</comment>
<dbReference type="Gene3D" id="1.10.3210.10">
    <property type="entry name" value="Hypothetical protein af1432"/>
    <property type="match status" value="1"/>
</dbReference>
<dbReference type="PANTHER" id="PTHR45228">
    <property type="entry name" value="CYCLIC DI-GMP PHOSPHODIESTERASE TM_0186-RELATED"/>
    <property type="match status" value="1"/>
</dbReference>
<gene>
    <name evidence="2" type="ORF">GCM10010844_43860</name>
</gene>
<dbReference type="Proteomes" id="UP000604341">
    <property type="component" value="Unassembled WGS sequence"/>
</dbReference>
<evidence type="ECO:0000313" key="3">
    <source>
        <dbReference type="Proteomes" id="UP000604341"/>
    </source>
</evidence>
<dbReference type="SUPFAM" id="SSF109604">
    <property type="entry name" value="HD-domain/PDEase-like"/>
    <property type="match status" value="1"/>
</dbReference>